<comment type="caution">
    <text evidence="4">The sequence shown here is derived from an EMBL/GenBank/DDBJ whole genome shotgun (WGS) entry which is preliminary data.</text>
</comment>
<feature type="region of interest" description="Disordered" evidence="2">
    <location>
        <begin position="349"/>
        <end position="369"/>
    </location>
</feature>
<sequence>MGIMMFRISRIRNGNLVASRAEGNATGHNENQIRCYNCIGLGHFSRNCIVRPRRRDAAYLQTQLLIAQKELDNIKEVNANCILMANLQQASTSGTQTDKAPVYDSDGSADVHNYENCYDNEIYNMFTQEEQYTELLEPIFEPHQVPQNDNIVISEGSSVEQSGRTVEQHPLNVEEHKLENENVELKFQVLNYAKENAHLKTTYKNLFDSISVTQTQTKTIIESLQNKLHDTIYENAKLRAQLFDMVSDQKDTSRGTSANTKFAKQSILGKPSKVGETHALTKPVTSNSIPTPQGSKVVKNVKVIALGMFRINPFKPSREEKHVPNKVKASFKTNLITVSEPPVITKKVVNSDSTGLSSTGVDNTKTRRP</sequence>
<dbReference type="InterPro" id="IPR036875">
    <property type="entry name" value="Znf_CCHC_sf"/>
</dbReference>
<gene>
    <name evidence="4" type="ORF">Tci_369700</name>
</gene>
<evidence type="ECO:0000256" key="2">
    <source>
        <dbReference type="SAM" id="MobiDB-lite"/>
    </source>
</evidence>
<reference evidence="4" key="1">
    <citation type="journal article" date="2019" name="Sci. Rep.">
        <title>Draft genome of Tanacetum cinerariifolium, the natural source of mosquito coil.</title>
        <authorList>
            <person name="Yamashiro T."/>
            <person name="Shiraishi A."/>
            <person name="Satake H."/>
            <person name="Nakayama K."/>
        </authorList>
    </citation>
    <scope>NUCLEOTIDE SEQUENCE</scope>
</reference>
<name>A0A699HFA3_TANCI</name>
<evidence type="ECO:0000256" key="1">
    <source>
        <dbReference type="PROSITE-ProRule" id="PRU00047"/>
    </source>
</evidence>
<dbReference type="SUPFAM" id="SSF57756">
    <property type="entry name" value="Retrovirus zinc finger-like domains"/>
    <property type="match status" value="1"/>
</dbReference>
<dbReference type="EMBL" id="BKCJ010142988">
    <property type="protein sequence ID" value="GEX97725.1"/>
    <property type="molecule type" value="Genomic_DNA"/>
</dbReference>
<keyword evidence="1" id="KW-0479">Metal-binding</keyword>
<dbReference type="GO" id="GO:0008270">
    <property type="term" value="F:zinc ion binding"/>
    <property type="evidence" value="ECO:0007669"/>
    <property type="project" value="UniProtKB-KW"/>
</dbReference>
<protein>
    <recommendedName>
        <fullName evidence="3">CCHC-type domain-containing protein</fullName>
    </recommendedName>
</protein>
<evidence type="ECO:0000259" key="3">
    <source>
        <dbReference type="PROSITE" id="PS50158"/>
    </source>
</evidence>
<dbReference type="GO" id="GO:0003676">
    <property type="term" value="F:nucleic acid binding"/>
    <property type="evidence" value="ECO:0007669"/>
    <property type="project" value="InterPro"/>
</dbReference>
<dbReference type="AlphaFoldDB" id="A0A699HFA3"/>
<keyword evidence="1" id="KW-0862">Zinc</keyword>
<feature type="compositionally biased region" description="Polar residues" evidence="2">
    <location>
        <begin position="349"/>
        <end position="363"/>
    </location>
</feature>
<feature type="domain" description="CCHC-type" evidence="3">
    <location>
        <begin position="34"/>
        <end position="48"/>
    </location>
</feature>
<organism evidence="4">
    <name type="scientific">Tanacetum cinerariifolium</name>
    <name type="common">Dalmatian daisy</name>
    <name type="synonym">Chrysanthemum cinerariifolium</name>
    <dbReference type="NCBI Taxonomy" id="118510"/>
    <lineage>
        <taxon>Eukaryota</taxon>
        <taxon>Viridiplantae</taxon>
        <taxon>Streptophyta</taxon>
        <taxon>Embryophyta</taxon>
        <taxon>Tracheophyta</taxon>
        <taxon>Spermatophyta</taxon>
        <taxon>Magnoliopsida</taxon>
        <taxon>eudicotyledons</taxon>
        <taxon>Gunneridae</taxon>
        <taxon>Pentapetalae</taxon>
        <taxon>asterids</taxon>
        <taxon>campanulids</taxon>
        <taxon>Asterales</taxon>
        <taxon>Asteraceae</taxon>
        <taxon>Asteroideae</taxon>
        <taxon>Anthemideae</taxon>
        <taxon>Anthemidinae</taxon>
        <taxon>Tanacetum</taxon>
    </lineage>
</organism>
<dbReference type="InterPro" id="IPR001878">
    <property type="entry name" value="Znf_CCHC"/>
</dbReference>
<keyword evidence="1" id="KW-0863">Zinc-finger</keyword>
<accession>A0A699HFA3</accession>
<evidence type="ECO:0000313" key="4">
    <source>
        <dbReference type="EMBL" id="GEX97725.1"/>
    </source>
</evidence>
<dbReference type="PROSITE" id="PS50158">
    <property type="entry name" value="ZF_CCHC"/>
    <property type="match status" value="1"/>
</dbReference>
<proteinExistence type="predicted"/>